<dbReference type="EMBL" id="CAKOFQ010006733">
    <property type="protein sequence ID" value="CAH1966450.1"/>
    <property type="molecule type" value="Genomic_DNA"/>
</dbReference>
<dbReference type="PROSITE" id="PS50994">
    <property type="entry name" value="INTEGRASE"/>
    <property type="match status" value="1"/>
</dbReference>
<dbReference type="GO" id="GO:0015074">
    <property type="term" value="P:DNA integration"/>
    <property type="evidence" value="ECO:0007669"/>
    <property type="project" value="InterPro"/>
</dbReference>
<proteinExistence type="predicted"/>
<organism evidence="4 5">
    <name type="scientific">Acanthoscelides obtectus</name>
    <name type="common">Bean weevil</name>
    <name type="synonym">Bruchus obtectus</name>
    <dbReference type="NCBI Taxonomy" id="200917"/>
    <lineage>
        <taxon>Eukaryota</taxon>
        <taxon>Metazoa</taxon>
        <taxon>Ecdysozoa</taxon>
        <taxon>Arthropoda</taxon>
        <taxon>Hexapoda</taxon>
        <taxon>Insecta</taxon>
        <taxon>Pterygota</taxon>
        <taxon>Neoptera</taxon>
        <taxon>Endopterygota</taxon>
        <taxon>Coleoptera</taxon>
        <taxon>Polyphaga</taxon>
        <taxon>Cucujiformia</taxon>
        <taxon>Chrysomeloidea</taxon>
        <taxon>Chrysomelidae</taxon>
        <taxon>Bruchinae</taxon>
        <taxon>Bruchini</taxon>
        <taxon>Acanthoscelides</taxon>
    </lineage>
</organism>
<dbReference type="Gene3D" id="1.10.340.70">
    <property type="match status" value="1"/>
</dbReference>
<dbReference type="InterPro" id="IPR041588">
    <property type="entry name" value="Integrase_H2C2"/>
</dbReference>
<dbReference type="Pfam" id="PF17921">
    <property type="entry name" value="Integrase_H2C2"/>
    <property type="match status" value="1"/>
</dbReference>
<dbReference type="OrthoDB" id="6818458at2759"/>
<dbReference type="FunFam" id="1.10.340.70:FF:000001">
    <property type="entry name" value="Retrovirus-related Pol polyprotein from transposon gypsy-like Protein"/>
    <property type="match status" value="1"/>
</dbReference>
<dbReference type="Gene3D" id="3.30.420.10">
    <property type="entry name" value="Ribonuclease H-like superfamily/Ribonuclease H"/>
    <property type="match status" value="1"/>
</dbReference>
<feature type="region of interest" description="Disordered" evidence="2">
    <location>
        <begin position="149"/>
        <end position="200"/>
    </location>
</feature>
<comment type="caution">
    <text evidence="4">The sequence shown here is derived from an EMBL/GenBank/DDBJ whole genome shotgun (WGS) entry which is preliminary data.</text>
</comment>
<dbReference type="InterPro" id="IPR012337">
    <property type="entry name" value="RNaseH-like_sf"/>
</dbReference>
<accession>A0A9P0K4I5</accession>
<feature type="compositionally biased region" description="Low complexity" evidence="2">
    <location>
        <begin position="167"/>
        <end position="183"/>
    </location>
</feature>
<dbReference type="SUPFAM" id="SSF53098">
    <property type="entry name" value="Ribonuclease H-like"/>
    <property type="match status" value="1"/>
</dbReference>
<dbReference type="Proteomes" id="UP001152888">
    <property type="component" value="Unassembled WGS sequence"/>
</dbReference>
<dbReference type="AlphaFoldDB" id="A0A9P0K4I5"/>
<evidence type="ECO:0000256" key="2">
    <source>
        <dbReference type="SAM" id="MobiDB-lite"/>
    </source>
</evidence>
<dbReference type="InterPro" id="IPR050951">
    <property type="entry name" value="Retrovirus_Pol_polyprotein"/>
</dbReference>
<evidence type="ECO:0000256" key="1">
    <source>
        <dbReference type="ARBA" id="ARBA00012493"/>
    </source>
</evidence>
<dbReference type="PANTHER" id="PTHR37984:SF5">
    <property type="entry name" value="PROTEIN NYNRIN-LIKE"/>
    <property type="match status" value="1"/>
</dbReference>
<dbReference type="GO" id="GO:0003676">
    <property type="term" value="F:nucleic acid binding"/>
    <property type="evidence" value="ECO:0007669"/>
    <property type="project" value="InterPro"/>
</dbReference>
<dbReference type="InterPro" id="IPR036397">
    <property type="entry name" value="RNaseH_sf"/>
</dbReference>
<name>A0A9P0K4I5_ACAOB</name>
<dbReference type="InterPro" id="IPR001584">
    <property type="entry name" value="Integrase_cat-core"/>
</dbReference>
<evidence type="ECO:0000313" key="5">
    <source>
        <dbReference type="Proteomes" id="UP001152888"/>
    </source>
</evidence>
<evidence type="ECO:0000313" key="4">
    <source>
        <dbReference type="EMBL" id="CAH1966450.1"/>
    </source>
</evidence>
<feature type="domain" description="Integrase catalytic" evidence="3">
    <location>
        <begin position="400"/>
        <end position="559"/>
    </location>
</feature>
<dbReference type="PANTHER" id="PTHR37984">
    <property type="entry name" value="PROTEIN CBG26694"/>
    <property type="match status" value="1"/>
</dbReference>
<evidence type="ECO:0000259" key="3">
    <source>
        <dbReference type="PROSITE" id="PS50994"/>
    </source>
</evidence>
<dbReference type="Pfam" id="PF00665">
    <property type="entry name" value="rve"/>
    <property type="match status" value="1"/>
</dbReference>
<dbReference type="GO" id="GO:0003964">
    <property type="term" value="F:RNA-directed DNA polymerase activity"/>
    <property type="evidence" value="ECO:0007669"/>
    <property type="project" value="UniProtKB-EC"/>
</dbReference>
<reference evidence="4" key="1">
    <citation type="submission" date="2022-03" db="EMBL/GenBank/DDBJ databases">
        <authorList>
            <person name="Sayadi A."/>
        </authorList>
    </citation>
    <scope>NUCLEOTIDE SEQUENCE</scope>
</reference>
<keyword evidence="5" id="KW-1185">Reference proteome</keyword>
<feature type="compositionally biased region" description="Basic residues" evidence="2">
    <location>
        <begin position="152"/>
        <end position="163"/>
    </location>
</feature>
<sequence length="700" mass="80502">MWSLAHLRHLGGAVQYDCACPYFWQRWHCNESGVLPNLNSNGQSQQFVFIEYLLGLFTRGQTHDHQSHGRAATAPQSNNMERARSPLLKFFLNLRIRKVAGNSPNHSVDVPFRRERKSVMGHFFLSEQSNDLTIVFLRYRLLFAQRLDKMPKQKQRKSRKRSRREPSSSSTTSSSSGSSSNSNGHKHKRSRCKSRETVSSEHYSTFTRADQGIHISMNALSKQSIIPRIARWVLSLQEFSFTIHHKAGTQMQHVDALSRNFNESQNKAQVLLIQEDDYLREAQDQDESIVEIKNILLSGDVQSHKDVFNNYDLRGNKVYKLTPYGRRWVVPKKCRWQIVKANHDDIGHFAVDKTLEKIKQRYWFPRMRHFITKYINACLPCLYHKDKGGKRPGYLHSIPKYARPHHTLHIDHLGPFVNTKQGNKYLIVVVDGFSKFVYLKAVPDTSAKYVIQMLTEMFAMLGNPRRLITDLGSAFTSKVFEEFVAARGIRLFTTAVGLPRGNGQCERTNRTVLDALATSGSQTSEDNWDTNLSHIQQGLNSTRHRITQNTPAEVMFGFQLRTDSDKYPDDDMETTLDVTKIRKETAKRLEHNRIEQDLKFNTKRSLPRLYQVGDVVLTKVTSFSANEDSKKLRPKFGGPFKIVEVLPNDRYRVQEDRFTQRSRRPYQAVTFGTNVTSGWPCSPTLCLSLLTGRSTVAGER</sequence>
<protein>
    <recommendedName>
        <fullName evidence="1">RNA-directed DNA polymerase</fullName>
        <ecNumber evidence="1">2.7.7.49</ecNumber>
    </recommendedName>
</protein>
<gene>
    <name evidence="4" type="ORF">ACAOBT_LOCUS6847</name>
</gene>
<dbReference type="EC" id="2.7.7.49" evidence="1"/>